<dbReference type="Proteomes" id="UP000247702">
    <property type="component" value="Unassembled WGS sequence"/>
</dbReference>
<proteinExistence type="predicted"/>
<evidence type="ECO:0008006" key="4">
    <source>
        <dbReference type="Google" id="ProtNLM"/>
    </source>
</evidence>
<keyword evidence="3" id="KW-1185">Reference proteome</keyword>
<evidence type="ECO:0000313" key="2">
    <source>
        <dbReference type="EMBL" id="GBC10099.1"/>
    </source>
</evidence>
<feature type="compositionally biased region" description="Low complexity" evidence="1">
    <location>
        <begin position="21"/>
        <end position="62"/>
    </location>
</feature>
<organism evidence="2 3">
    <name type="scientific">Rhizophagus clarus</name>
    <dbReference type="NCBI Taxonomy" id="94130"/>
    <lineage>
        <taxon>Eukaryota</taxon>
        <taxon>Fungi</taxon>
        <taxon>Fungi incertae sedis</taxon>
        <taxon>Mucoromycota</taxon>
        <taxon>Glomeromycotina</taxon>
        <taxon>Glomeromycetes</taxon>
        <taxon>Glomerales</taxon>
        <taxon>Glomeraceae</taxon>
        <taxon>Rhizophagus</taxon>
    </lineage>
</organism>
<dbReference type="EMBL" id="BEXD01004352">
    <property type="protein sequence ID" value="GBC10099.1"/>
    <property type="molecule type" value="Genomic_DNA"/>
</dbReference>
<reference evidence="2 3" key="1">
    <citation type="submission" date="2017-11" db="EMBL/GenBank/DDBJ databases">
        <title>The genome of Rhizophagus clarus HR1 reveals common genetic basis of auxotrophy among arbuscular mycorrhizal fungi.</title>
        <authorList>
            <person name="Kobayashi Y."/>
        </authorList>
    </citation>
    <scope>NUCLEOTIDE SEQUENCE [LARGE SCALE GENOMIC DNA]</scope>
    <source>
        <strain evidence="2 3">HR1</strain>
    </source>
</reference>
<feature type="region of interest" description="Disordered" evidence="1">
    <location>
        <begin position="21"/>
        <end position="64"/>
    </location>
</feature>
<accession>A0A2Z6SQI5</accession>
<comment type="caution">
    <text evidence="2">The sequence shown here is derived from an EMBL/GenBank/DDBJ whole genome shotgun (WGS) entry which is preliminary data.</text>
</comment>
<gene>
    <name evidence="2" type="ORF">RclHR1_09330004</name>
</gene>
<evidence type="ECO:0000313" key="3">
    <source>
        <dbReference type="Proteomes" id="UP000247702"/>
    </source>
</evidence>
<name>A0A2Z6SQI5_9GLOM</name>
<sequence>MGNVLVAVLNTLQQVTVQNNSSKIGSKNGSSNGTNVDFNDNLNDGSSDNSNDNSSKSSSDDSNGQKEALNELVLSLGDEARFTNRYLKLDDLSQITRDLQNLDDLLIEEDVRSLVDSLLRHWRKSNKFGVYLFISKLNDDRSDSPFFRFLAKSVFRNRYGMFHVGLEIDGIVLEWGTGGAGPHLIYPRVDTERLYKKIAHIRVNSDSFVVSTQCECSLKTDSLFLTWCHNLYYIIFGMMRKLLSFAPNIGVIPSNKLQIIAQKCVYWNKYFYYNPLNRNCQHFIDEMLYALGLKFNPEGEFKRFLDRIVKYADDRFCSKRESSFRDKISINLLIRIGSRSQMLGIKDYFYVILICE</sequence>
<dbReference type="AlphaFoldDB" id="A0A2Z6SQI5"/>
<protein>
    <recommendedName>
        <fullName evidence="4">PPPDE domain-containing protein</fullName>
    </recommendedName>
</protein>
<evidence type="ECO:0000256" key="1">
    <source>
        <dbReference type="SAM" id="MobiDB-lite"/>
    </source>
</evidence>